<dbReference type="Proteomes" id="UP000663889">
    <property type="component" value="Unassembled WGS sequence"/>
</dbReference>
<dbReference type="Gene3D" id="2.120.10.30">
    <property type="entry name" value="TolB, C-terminal domain"/>
    <property type="match status" value="1"/>
</dbReference>
<dbReference type="AlphaFoldDB" id="A0A819WH15"/>
<name>A0A819WH15_9BILA</name>
<gene>
    <name evidence="2" type="ORF">FNK824_LOCUS32461</name>
    <name evidence="1" type="ORF">SEV965_LOCUS36719</name>
</gene>
<evidence type="ECO:0000313" key="2">
    <source>
        <dbReference type="EMBL" id="CAF4124606.1"/>
    </source>
</evidence>
<evidence type="ECO:0008006" key="4">
    <source>
        <dbReference type="Google" id="ProtNLM"/>
    </source>
</evidence>
<evidence type="ECO:0000313" key="3">
    <source>
        <dbReference type="Proteomes" id="UP000663874"/>
    </source>
</evidence>
<feature type="non-terminal residue" evidence="2">
    <location>
        <position position="62"/>
    </location>
</feature>
<dbReference type="InterPro" id="IPR011042">
    <property type="entry name" value="6-blade_b-propeller_TolB-like"/>
</dbReference>
<protein>
    <recommendedName>
        <fullName evidence="4">NHL repeat-containing protein</fullName>
    </recommendedName>
</protein>
<comment type="caution">
    <text evidence="2">The sequence shown here is derived from an EMBL/GenBank/DDBJ whole genome shotgun (WGS) entry which is preliminary data.</text>
</comment>
<organism evidence="2 3">
    <name type="scientific">Rotaria sordida</name>
    <dbReference type="NCBI Taxonomy" id="392033"/>
    <lineage>
        <taxon>Eukaryota</taxon>
        <taxon>Metazoa</taxon>
        <taxon>Spiralia</taxon>
        <taxon>Gnathifera</taxon>
        <taxon>Rotifera</taxon>
        <taxon>Eurotatoria</taxon>
        <taxon>Bdelloidea</taxon>
        <taxon>Philodinida</taxon>
        <taxon>Philodinidae</taxon>
        <taxon>Rotaria</taxon>
    </lineage>
</organism>
<evidence type="ECO:0000313" key="1">
    <source>
        <dbReference type="EMBL" id="CAF1514580.1"/>
    </source>
</evidence>
<dbReference type="EMBL" id="CAJNOU010006885">
    <property type="protein sequence ID" value="CAF1514580.1"/>
    <property type="molecule type" value="Genomic_DNA"/>
</dbReference>
<dbReference type="EMBL" id="CAJOBE010011154">
    <property type="protein sequence ID" value="CAF4124606.1"/>
    <property type="molecule type" value="Genomic_DNA"/>
</dbReference>
<proteinExistence type="predicted"/>
<reference evidence="2" key="1">
    <citation type="submission" date="2021-02" db="EMBL/GenBank/DDBJ databases">
        <authorList>
            <person name="Nowell W R."/>
        </authorList>
    </citation>
    <scope>NUCLEOTIDE SEQUENCE</scope>
</reference>
<dbReference type="Proteomes" id="UP000663874">
    <property type="component" value="Unassembled WGS sequence"/>
</dbReference>
<sequence>MKGIPAIPSNTRWARDGTTVAGGRGLGIELHNLFLPTSLIVDNDGTMYIADSQNNRIMAWKQ</sequence>
<dbReference type="SUPFAM" id="SSF101898">
    <property type="entry name" value="NHL repeat"/>
    <property type="match status" value="1"/>
</dbReference>
<accession>A0A819WH15</accession>